<dbReference type="InterPro" id="IPR018060">
    <property type="entry name" value="HTH_AraC"/>
</dbReference>
<dbReference type="PRINTS" id="PR00032">
    <property type="entry name" value="HTHARAC"/>
</dbReference>
<evidence type="ECO:0000256" key="3">
    <source>
        <dbReference type="ARBA" id="ARBA00023163"/>
    </source>
</evidence>
<protein>
    <submittedName>
        <fullName evidence="5">Helix-turn-helix domain-containing protein</fullName>
    </submittedName>
</protein>
<name>A0ABT0XS05_9ACTN</name>
<feature type="domain" description="HTH araC/xylS-type" evidence="4">
    <location>
        <begin position="214"/>
        <end position="315"/>
    </location>
</feature>
<keyword evidence="1" id="KW-0805">Transcription regulation</keyword>
<evidence type="ECO:0000259" key="4">
    <source>
        <dbReference type="PROSITE" id="PS01124"/>
    </source>
</evidence>
<dbReference type="PROSITE" id="PS00041">
    <property type="entry name" value="HTH_ARAC_FAMILY_1"/>
    <property type="match status" value="1"/>
</dbReference>
<dbReference type="RefSeq" id="WP_251796347.1">
    <property type="nucleotide sequence ID" value="NZ_JAMQOL010000003.1"/>
</dbReference>
<dbReference type="InterPro" id="IPR009057">
    <property type="entry name" value="Homeodomain-like_sf"/>
</dbReference>
<dbReference type="InterPro" id="IPR020449">
    <property type="entry name" value="Tscrpt_reg_AraC-type_HTH"/>
</dbReference>
<evidence type="ECO:0000313" key="6">
    <source>
        <dbReference type="Proteomes" id="UP001523216"/>
    </source>
</evidence>
<dbReference type="Gene3D" id="1.10.10.60">
    <property type="entry name" value="Homeodomain-like"/>
    <property type="match status" value="1"/>
</dbReference>
<reference evidence="5 6" key="1">
    <citation type="submission" date="2022-06" db="EMBL/GenBank/DDBJ databases">
        <title>Actinoplanes abujensis sp. nov., isolated from Nigerian arid soil.</title>
        <authorList>
            <person name="Ding P."/>
        </authorList>
    </citation>
    <scope>NUCLEOTIDE SEQUENCE [LARGE SCALE GENOMIC DNA]</scope>
    <source>
        <strain evidence="6">TRM88002</strain>
    </source>
</reference>
<dbReference type="PANTHER" id="PTHR46796">
    <property type="entry name" value="HTH-TYPE TRANSCRIPTIONAL ACTIVATOR RHAS-RELATED"/>
    <property type="match status" value="1"/>
</dbReference>
<dbReference type="EMBL" id="JAMQOL010000003">
    <property type="protein sequence ID" value="MCM4076440.1"/>
    <property type="molecule type" value="Genomic_DNA"/>
</dbReference>
<dbReference type="InterPro" id="IPR050204">
    <property type="entry name" value="AraC_XylS_family_regulators"/>
</dbReference>
<comment type="caution">
    <text evidence="5">The sequence shown here is derived from an EMBL/GenBank/DDBJ whole genome shotgun (WGS) entry which is preliminary data.</text>
</comment>
<proteinExistence type="predicted"/>
<dbReference type="PROSITE" id="PS01124">
    <property type="entry name" value="HTH_ARAC_FAMILY_2"/>
    <property type="match status" value="1"/>
</dbReference>
<organism evidence="5 6">
    <name type="scientific">Paractinoplanes hotanensis</name>
    <dbReference type="NCBI Taxonomy" id="2906497"/>
    <lineage>
        <taxon>Bacteria</taxon>
        <taxon>Bacillati</taxon>
        <taxon>Actinomycetota</taxon>
        <taxon>Actinomycetes</taxon>
        <taxon>Micromonosporales</taxon>
        <taxon>Micromonosporaceae</taxon>
        <taxon>Paractinoplanes</taxon>
    </lineage>
</organism>
<dbReference type="InterPro" id="IPR035418">
    <property type="entry name" value="AraC-bd_2"/>
</dbReference>
<dbReference type="Proteomes" id="UP001523216">
    <property type="component" value="Unassembled WGS sequence"/>
</dbReference>
<dbReference type="PANTHER" id="PTHR46796:SF6">
    <property type="entry name" value="ARAC SUBFAMILY"/>
    <property type="match status" value="1"/>
</dbReference>
<gene>
    <name evidence="5" type="ORF">LXN57_02550</name>
</gene>
<dbReference type="Pfam" id="PF14525">
    <property type="entry name" value="AraC_binding_2"/>
    <property type="match status" value="1"/>
</dbReference>
<dbReference type="Pfam" id="PF12833">
    <property type="entry name" value="HTH_18"/>
    <property type="match status" value="1"/>
</dbReference>
<dbReference type="InterPro" id="IPR018062">
    <property type="entry name" value="HTH_AraC-typ_CS"/>
</dbReference>
<accession>A0ABT0XS05</accession>
<evidence type="ECO:0000256" key="2">
    <source>
        <dbReference type="ARBA" id="ARBA00023125"/>
    </source>
</evidence>
<evidence type="ECO:0000256" key="1">
    <source>
        <dbReference type="ARBA" id="ARBA00023015"/>
    </source>
</evidence>
<keyword evidence="3" id="KW-0804">Transcription</keyword>
<sequence length="320" mass="35066">MGYVLDTAELAAGQRVEAVNAAMLYASAPCHVLHEDPAGAVHARLEVWEFGEANIFTHRSSGIRLLRTAKLARQDAMPVVALAVQQHGDGRIEQGGHQRVVPPGELLAVDLSAPYDYSWSGDGGAGALQIPYDQLGLPLDVVRRASAELARSPIYRLVTGHIAQLGRDPAGITADPAAATATAAASIDLVRALLASAARSRRHARPVFAETLLTRIRAFTRLRLADPELTPAMIAAAHGISLRQLYKLCAGAGLSLEQWIITERLHRVRQELTRPDRRHLPIATIALRWGFRDPTHFTRRFKARYGVTPSQWRQRAQQVH</sequence>
<dbReference type="SMART" id="SM00342">
    <property type="entry name" value="HTH_ARAC"/>
    <property type="match status" value="1"/>
</dbReference>
<keyword evidence="6" id="KW-1185">Reference proteome</keyword>
<keyword evidence="2" id="KW-0238">DNA-binding</keyword>
<evidence type="ECO:0000313" key="5">
    <source>
        <dbReference type="EMBL" id="MCM4076440.1"/>
    </source>
</evidence>
<dbReference type="SUPFAM" id="SSF46689">
    <property type="entry name" value="Homeodomain-like"/>
    <property type="match status" value="1"/>
</dbReference>